<dbReference type="InterPro" id="IPR029132">
    <property type="entry name" value="CBAH/NAAA_C"/>
</dbReference>
<reference evidence="4 5" key="1">
    <citation type="submission" date="2014-12" db="EMBL/GenBank/DDBJ databases">
        <title>Comparative genomics of the lactic acid bacteria isolated from the honey bee gut.</title>
        <authorList>
            <person name="Ellegaard K.M."/>
            <person name="Tamarit D."/>
            <person name="Javelind E."/>
            <person name="Olofsson T."/>
            <person name="Andersson S.G."/>
            <person name="Vasquez A."/>
        </authorList>
    </citation>
    <scope>NUCLEOTIDE SEQUENCE [LARGE SCALE GENOMIC DNA]</scope>
    <source>
        <strain evidence="4 5">Biut2</strain>
    </source>
</reference>
<dbReference type="PATRIC" id="fig|1218493.3.peg.1462"/>
<proteinExistence type="inferred from homology"/>
<dbReference type="InterPro" id="IPR052193">
    <property type="entry name" value="Peptidase_C59"/>
</dbReference>
<gene>
    <name evidence="4" type="ORF">JF76_14000</name>
</gene>
<evidence type="ECO:0000256" key="2">
    <source>
        <dbReference type="ARBA" id="ARBA00022801"/>
    </source>
</evidence>
<dbReference type="HOGENOM" id="CLU_045206_1_0_9"/>
<comment type="similarity">
    <text evidence="1">Belongs to the peptidase C59 family.</text>
</comment>
<evidence type="ECO:0000313" key="4">
    <source>
        <dbReference type="EMBL" id="KJY55027.1"/>
    </source>
</evidence>
<organism evidence="4 5">
    <name type="scientific">Lactobacillus kullabergensis</name>
    <dbReference type="NCBI Taxonomy" id="1218493"/>
    <lineage>
        <taxon>Bacteria</taxon>
        <taxon>Bacillati</taxon>
        <taxon>Bacillota</taxon>
        <taxon>Bacilli</taxon>
        <taxon>Lactobacillales</taxon>
        <taxon>Lactobacillaceae</taxon>
        <taxon>Lactobacillus</taxon>
    </lineage>
</organism>
<evidence type="ECO:0000256" key="1">
    <source>
        <dbReference type="ARBA" id="ARBA00006625"/>
    </source>
</evidence>
<dbReference type="Gene3D" id="3.60.60.10">
    <property type="entry name" value="Penicillin V Acylase, Chain A"/>
    <property type="match status" value="1"/>
</dbReference>
<dbReference type="PANTHER" id="PTHR35527:SF2">
    <property type="entry name" value="HYDROLASE"/>
    <property type="match status" value="1"/>
</dbReference>
<protein>
    <submittedName>
        <fullName evidence="4">Choloylglycine hydrolase</fullName>
    </submittedName>
</protein>
<evidence type="ECO:0000313" key="5">
    <source>
        <dbReference type="Proteomes" id="UP000033533"/>
    </source>
</evidence>
<dbReference type="SUPFAM" id="SSF56235">
    <property type="entry name" value="N-terminal nucleophile aminohydrolases (Ntn hydrolases)"/>
    <property type="match status" value="1"/>
</dbReference>
<keyword evidence="2 4" id="KW-0378">Hydrolase</keyword>
<dbReference type="STRING" id="1218493.JF76_14000"/>
<feature type="domain" description="Choloylglycine hydrolase/NAAA C-terminal" evidence="3">
    <location>
        <begin position="2"/>
        <end position="318"/>
    </location>
</feature>
<evidence type="ECO:0000259" key="3">
    <source>
        <dbReference type="Pfam" id="PF02275"/>
    </source>
</evidence>
<name>A0A0F4L872_9LACO</name>
<comment type="caution">
    <text evidence="4">The sequence shown here is derived from an EMBL/GenBank/DDBJ whole genome shotgun (WGS) entry which is preliminary data.</text>
</comment>
<dbReference type="Pfam" id="PF02275">
    <property type="entry name" value="CBAH"/>
    <property type="match status" value="1"/>
</dbReference>
<dbReference type="PANTHER" id="PTHR35527">
    <property type="entry name" value="CHOLOYLGLYCINE HYDROLASE"/>
    <property type="match status" value="1"/>
</dbReference>
<sequence length="344" mass="38677">MCTTIAIKSDSGDIFWGRTMDFTFDPFKPSADSKMTTFPANYELKGLHQSWTTKYPFMGINVNDSLFFNDGINSAGIVGDAQFLEEASWDTVESLKKRGLKPIIGEEVVAYVLSNFGSIAEIKEAFKHLGQEKTNYPDWENADTGIPTPIPMHYTFCDPSGKSVILEPVNNGAFKIYDGIGVMTNSPEYPWHLDNLRNYLHLTNHNLGHHQISDQLDIKQIESGSGLLGLPGDYTAPSRFVRGTFISKFLAPFHSDQGIPQLYNVFKSVMIPRGLEHLQEGEDKCDYSGYWAGYDVSDRSLYIQPEDCPTMTKFVLDSDTTTKITQPIQHDFKVLETKRQKALA</sequence>
<dbReference type="EMBL" id="JXBY01000021">
    <property type="protein sequence ID" value="KJY55027.1"/>
    <property type="molecule type" value="Genomic_DNA"/>
</dbReference>
<accession>A0A0F4L872</accession>
<dbReference type="Proteomes" id="UP000033533">
    <property type="component" value="Unassembled WGS sequence"/>
</dbReference>
<dbReference type="InterPro" id="IPR029055">
    <property type="entry name" value="Ntn_hydrolases_N"/>
</dbReference>
<dbReference type="AlphaFoldDB" id="A0A0F4L872"/>
<dbReference type="GO" id="GO:0016787">
    <property type="term" value="F:hydrolase activity"/>
    <property type="evidence" value="ECO:0007669"/>
    <property type="project" value="UniProtKB-KW"/>
</dbReference>
<dbReference type="OrthoDB" id="9794717at2"/>
<dbReference type="RefSeq" id="WP_045928430.1">
    <property type="nucleotide sequence ID" value="NZ_JBHSZS010000002.1"/>
</dbReference>